<dbReference type="Proteomes" id="UP001151760">
    <property type="component" value="Unassembled WGS sequence"/>
</dbReference>
<comment type="caution">
    <text evidence="2">The sequence shown here is derived from an EMBL/GenBank/DDBJ whole genome shotgun (WGS) entry which is preliminary data.</text>
</comment>
<accession>A0ABQ5DHA9</accession>
<reference evidence="2" key="1">
    <citation type="journal article" date="2022" name="Int. J. Mol. Sci.">
        <title>Draft Genome of Tanacetum Coccineum: Genomic Comparison of Closely Related Tanacetum-Family Plants.</title>
        <authorList>
            <person name="Yamashiro T."/>
            <person name="Shiraishi A."/>
            <person name="Nakayama K."/>
            <person name="Satake H."/>
        </authorList>
    </citation>
    <scope>NUCLEOTIDE SEQUENCE</scope>
</reference>
<gene>
    <name evidence="2" type="ORF">Tco_0938247</name>
</gene>
<evidence type="ECO:0000313" key="2">
    <source>
        <dbReference type="EMBL" id="GJT38382.1"/>
    </source>
</evidence>
<protein>
    <submittedName>
        <fullName evidence="2">Uncharacterized protein</fullName>
    </submittedName>
</protein>
<keyword evidence="3" id="KW-1185">Reference proteome</keyword>
<dbReference type="EMBL" id="BQNB010015299">
    <property type="protein sequence ID" value="GJT38382.1"/>
    <property type="molecule type" value="Genomic_DNA"/>
</dbReference>
<proteinExistence type="predicted"/>
<feature type="region of interest" description="Disordered" evidence="1">
    <location>
        <begin position="1"/>
        <end position="32"/>
    </location>
</feature>
<sequence>MGVDACPVPEGQGMGDLMTGEPATGAPVNNDRNYNGPKVVKFLVGCELPAPGQKDPMKLHCSLGLALGSSRAA</sequence>
<evidence type="ECO:0000256" key="1">
    <source>
        <dbReference type="SAM" id="MobiDB-lite"/>
    </source>
</evidence>
<name>A0ABQ5DHA9_9ASTR</name>
<organism evidence="2 3">
    <name type="scientific">Tanacetum coccineum</name>
    <dbReference type="NCBI Taxonomy" id="301880"/>
    <lineage>
        <taxon>Eukaryota</taxon>
        <taxon>Viridiplantae</taxon>
        <taxon>Streptophyta</taxon>
        <taxon>Embryophyta</taxon>
        <taxon>Tracheophyta</taxon>
        <taxon>Spermatophyta</taxon>
        <taxon>Magnoliopsida</taxon>
        <taxon>eudicotyledons</taxon>
        <taxon>Gunneridae</taxon>
        <taxon>Pentapetalae</taxon>
        <taxon>asterids</taxon>
        <taxon>campanulids</taxon>
        <taxon>Asterales</taxon>
        <taxon>Asteraceae</taxon>
        <taxon>Asteroideae</taxon>
        <taxon>Anthemideae</taxon>
        <taxon>Anthemidinae</taxon>
        <taxon>Tanacetum</taxon>
    </lineage>
</organism>
<evidence type="ECO:0000313" key="3">
    <source>
        <dbReference type="Proteomes" id="UP001151760"/>
    </source>
</evidence>
<reference evidence="2" key="2">
    <citation type="submission" date="2022-01" db="EMBL/GenBank/DDBJ databases">
        <authorList>
            <person name="Yamashiro T."/>
            <person name="Shiraishi A."/>
            <person name="Satake H."/>
            <person name="Nakayama K."/>
        </authorList>
    </citation>
    <scope>NUCLEOTIDE SEQUENCE</scope>
</reference>